<evidence type="ECO:0000313" key="11">
    <source>
        <dbReference type="Proteomes" id="UP000266272"/>
    </source>
</evidence>
<comment type="catalytic activity">
    <reaction evidence="9">
        <text>L-isoleucine + 2-oxoglutarate = (S)-3-methyl-2-oxopentanoate + L-glutamate</text>
        <dbReference type="Rhea" id="RHEA:24801"/>
        <dbReference type="ChEBI" id="CHEBI:16810"/>
        <dbReference type="ChEBI" id="CHEBI:29985"/>
        <dbReference type="ChEBI" id="CHEBI:35146"/>
        <dbReference type="ChEBI" id="CHEBI:58045"/>
        <dbReference type="EC" id="2.6.1.42"/>
    </reaction>
</comment>
<dbReference type="PANTHER" id="PTHR11825">
    <property type="entry name" value="SUBGROUP IIII AMINOTRANSFERASE"/>
    <property type="match status" value="1"/>
</dbReference>
<evidence type="ECO:0000256" key="7">
    <source>
        <dbReference type="RuleBase" id="RU004106"/>
    </source>
</evidence>
<protein>
    <recommendedName>
        <fullName evidence="9">Branched-chain-amino-acid aminotransferase</fullName>
        <ecNumber evidence="9">2.6.1.42</ecNumber>
    </recommendedName>
</protein>
<dbReference type="Gene3D" id="3.20.10.10">
    <property type="entry name" value="D-amino Acid Aminotransferase, subunit A, domain 2"/>
    <property type="match status" value="1"/>
</dbReference>
<dbReference type="GO" id="GO:0009098">
    <property type="term" value="P:L-leucine biosynthetic process"/>
    <property type="evidence" value="ECO:0007669"/>
    <property type="project" value="TreeGrafter"/>
</dbReference>
<evidence type="ECO:0000256" key="8">
    <source>
        <dbReference type="RuleBase" id="RU004516"/>
    </source>
</evidence>
<name>A0A395NI62_TRIAR</name>
<accession>A0A395NI62</accession>
<dbReference type="InterPro" id="IPR036038">
    <property type="entry name" value="Aminotransferase-like"/>
</dbReference>
<evidence type="ECO:0000256" key="9">
    <source>
        <dbReference type="RuleBase" id="RU004517"/>
    </source>
</evidence>
<dbReference type="PIRSF" id="PIRSF006468">
    <property type="entry name" value="BCAT1"/>
    <property type="match status" value="1"/>
</dbReference>
<evidence type="ECO:0000256" key="2">
    <source>
        <dbReference type="ARBA" id="ARBA00009320"/>
    </source>
</evidence>
<proteinExistence type="inferred from homology"/>
<evidence type="ECO:0000256" key="4">
    <source>
        <dbReference type="ARBA" id="ARBA00022679"/>
    </source>
</evidence>
<dbReference type="InterPro" id="IPR018300">
    <property type="entry name" value="Aminotrans_IV_CS"/>
</dbReference>
<dbReference type="InterPro" id="IPR005786">
    <property type="entry name" value="B_amino_transII"/>
</dbReference>
<evidence type="ECO:0000313" key="10">
    <source>
        <dbReference type="EMBL" id="RFU75537.1"/>
    </source>
</evidence>
<dbReference type="Pfam" id="PF01063">
    <property type="entry name" value="Aminotran_4"/>
    <property type="match status" value="1"/>
</dbReference>
<evidence type="ECO:0000256" key="6">
    <source>
        <dbReference type="PIRSR" id="PIRSR006468-1"/>
    </source>
</evidence>
<dbReference type="GO" id="GO:0009099">
    <property type="term" value="P:L-valine biosynthetic process"/>
    <property type="evidence" value="ECO:0007669"/>
    <property type="project" value="TreeGrafter"/>
</dbReference>
<dbReference type="EMBL" id="PXOA01000429">
    <property type="protein sequence ID" value="RFU75537.1"/>
    <property type="molecule type" value="Genomic_DNA"/>
</dbReference>
<dbReference type="InterPro" id="IPR043132">
    <property type="entry name" value="BCAT-like_C"/>
</dbReference>
<dbReference type="GO" id="GO:0005739">
    <property type="term" value="C:mitochondrion"/>
    <property type="evidence" value="ECO:0007669"/>
    <property type="project" value="TreeGrafter"/>
</dbReference>
<dbReference type="GO" id="GO:0052655">
    <property type="term" value="F:L-valine-2-oxoglutarate transaminase activity"/>
    <property type="evidence" value="ECO:0007669"/>
    <property type="project" value="RHEA"/>
</dbReference>
<dbReference type="Proteomes" id="UP000266272">
    <property type="component" value="Unassembled WGS sequence"/>
</dbReference>
<dbReference type="PROSITE" id="PS00770">
    <property type="entry name" value="AA_TRANSFER_CLASS_4"/>
    <property type="match status" value="1"/>
</dbReference>
<reference evidence="10 11" key="1">
    <citation type="journal article" date="2018" name="PLoS Pathog.">
        <title>Evolution of structural diversity of trichothecenes, a family of toxins produced by plant pathogenic and entomopathogenic fungi.</title>
        <authorList>
            <person name="Proctor R.H."/>
            <person name="McCormick S.P."/>
            <person name="Kim H.S."/>
            <person name="Cardoza R.E."/>
            <person name="Stanley A.M."/>
            <person name="Lindo L."/>
            <person name="Kelly A."/>
            <person name="Brown D.W."/>
            <person name="Lee T."/>
            <person name="Vaughan M.M."/>
            <person name="Alexander N.J."/>
            <person name="Busman M."/>
            <person name="Gutierrez S."/>
        </authorList>
    </citation>
    <scope>NUCLEOTIDE SEQUENCE [LARGE SCALE GENOMIC DNA]</scope>
    <source>
        <strain evidence="10 11">IBT 40837</strain>
    </source>
</reference>
<dbReference type="GO" id="GO:0052654">
    <property type="term" value="F:L-leucine-2-oxoglutarate transaminase activity"/>
    <property type="evidence" value="ECO:0007669"/>
    <property type="project" value="RHEA"/>
</dbReference>
<dbReference type="STRING" id="490622.A0A395NI62"/>
<dbReference type="GO" id="GO:0052656">
    <property type="term" value="F:L-isoleucine-2-oxoglutarate transaminase activity"/>
    <property type="evidence" value="ECO:0007669"/>
    <property type="project" value="RHEA"/>
</dbReference>
<dbReference type="InterPro" id="IPR043131">
    <property type="entry name" value="BCAT-like_N"/>
</dbReference>
<dbReference type="InterPro" id="IPR001544">
    <property type="entry name" value="Aminotrans_IV"/>
</dbReference>
<feature type="modified residue" description="N6-(pyridoxal phosphate)lysine" evidence="6">
    <location>
        <position position="177"/>
    </location>
</feature>
<comment type="cofactor">
    <cofactor evidence="1 8">
        <name>pyridoxal 5'-phosphate</name>
        <dbReference type="ChEBI" id="CHEBI:597326"/>
    </cofactor>
</comment>
<dbReference type="EC" id="2.6.1.42" evidence="9"/>
<keyword evidence="3 9" id="KW-0032">Aminotransferase</keyword>
<keyword evidence="4 9" id="KW-0808">Transferase</keyword>
<keyword evidence="9" id="KW-0028">Amino-acid biosynthesis</keyword>
<gene>
    <name evidence="10" type="ORF">TARUN_6710</name>
</gene>
<keyword evidence="11" id="KW-1185">Reference proteome</keyword>
<comment type="catalytic activity">
    <reaction evidence="9">
        <text>L-leucine + 2-oxoglutarate = 4-methyl-2-oxopentanoate + L-glutamate</text>
        <dbReference type="Rhea" id="RHEA:18321"/>
        <dbReference type="ChEBI" id="CHEBI:16810"/>
        <dbReference type="ChEBI" id="CHEBI:17865"/>
        <dbReference type="ChEBI" id="CHEBI:29985"/>
        <dbReference type="ChEBI" id="CHEBI:57427"/>
        <dbReference type="EC" id="2.6.1.42"/>
    </reaction>
</comment>
<comment type="caution">
    <text evidence="10">The sequence shown here is derived from an EMBL/GenBank/DDBJ whole genome shotgun (WGS) entry which is preliminary data.</text>
</comment>
<evidence type="ECO:0000256" key="3">
    <source>
        <dbReference type="ARBA" id="ARBA00022576"/>
    </source>
</evidence>
<evidence type="ECO:0000256" key="1">
    <source>
        <dbReference type="ARBA" id="ARBA00001933"/>
    </source>
</evidence>
<keyword evidence="9" id="KW-0100">Branched-chain amino acid biosynthesis</keyword>
<sequence length="358" mass="40790">MPSPYVQERSTENYRDAFQVKLTRSAILRPVPEPESDELWAQNCASDYMVTCQWTVEGGWEVPEIKPFDNFSISPLASCLHYATQCFEGMKAFRGLDGNVRLFRPYRNAKRLAMSAKCVSLPQFDADYLVWLIEKLLQMDIDSSQCPPGASPRSSMRLITSQVDKIRAWPGGFGYAKVGANYGPSFSLHHEAQAANYDQVLWLFGPEGRVTEVGARNFFAIVRNRESGLLELLTALTEDKLILEGVTRNSVIQLVRSRLADELEVIESYFTIQYLKTALEEGRLLEAFVSGTAFFIKPVSVIRCDNEDFNLPQKENSTIKNFTSLIKTWLYDIMFGKEEYSWSRIVERDLGDFKLFSP</sequence>
<dbReference type="OrthoDB" id="1732691at2759"/>
<dbReference type="PANTHER" id="PTHR11825:SF69">
    <property type="entry name" value="BRANCHED-CHAIN-AMINO-ACID AMINOTRANSFERASE"/>
    <property type="match status" value="1"/>
</dbReference>
<dbReference type="SUPFAM" id="SSF56752">
    <property type="entry name" value="D-aminoacid aminotransferase-like PLP-dependent enzymes"/>
    <property type="match status" value="1"/>
</dbReference>
<dbReference type="Gene3D" id="3.30.470.10">
    <property type="match status" value="1"/>
</dbReference>
<comment type="similarity">
    <text evidence="2 7">Belongs to the class-IV pyridoxal-phosphate-dependent aminotransferase family.</text>
</comment>
<organism evidence="10 11">
    <name type="scientific">Trichoderma arundinaceum</name>
    <dbReference type="NCBI Taxonomy" id="490622"/>
    <lineage>
        <taxon>Eukaryota</taxon>
        <taxon>Fungi</taxon>
        <taxon>Dikarya</taxon>
        <taxon>Ascomycota</taxon>
        <taxon>Pezizomycotina</taxon>
        <taxon>Sordariomycetes</taxon>
        <taxon>Hypocreomycetidae</taxon>
        <taxon>Hypocreales</taxon>
        <taxon>Hypocreaceae</taxon>
        <taxon>Trichoderma</taxon>
    </lineage>
</organism>
<comment type="catalytic activity">
    <reaction evidence="9">
        <text>L-valine + 2-oxoglutarate = 3-methyl-2-oxobutanoate + L-glutamate</text>
        <dbReference type="Rhea" id="RHEA:24813"/>
        <dbReference type="ChEBI" id="CHEBI:11851"/>
        <dbReference type="ChEBI" id="CHEBI:16810"/>
        <dbReference type="ChEBI" id="CHEBI:29985"/>
        <dbReference type="ChEBI" id="CHEBI:57762"/>
        <dbReference type="EC" id="2.6.1.42"/>
    </reaction>
</comment>
<keyword evidence="5 8" id="KW-0663">Pyridoxal phosphate</keyword>
<dbReference type="AlphaFoldDB" id="A0A395NI62"/>
<evidence type="ECO:0000256" key="5">
    <source>
        <dbReference type="ARBA" id="ARBA00022898"/>
    </source>
</evidence>